<evidence type="ECO:0000256" key="2">
    <source>
        <dbReference type="SAM" id="SignalP"/>
    </source>
</evidence>
<evidence type="ECO:0000259" key="3">
    <source>
        <dbReference type="Pfam" id="PF26514"/>
    </source>
</evidence>
<gene>
    <name evidence="4" type="ORF">BOA8489_00045</name>
</gene>
<protein>
    <recommendedName>
        <fullName evidence="3">DUF8173 domain-containing protein</fullName>
    </recommendedName>
</protein>
<proteinExistence type="predicted"/>
<feature type="transmembrane region" description="Helical" evidence="1">
    <location>
        <begin position="266"/>
        <end position="289"/>
    </location>
</feature>
<dbReference type="AlphaFoldDB" id="A0A238IUA4"/>
<evidence type="ECO:0000313" key="5">
    <source>
        <dbReference type="Proteomes" id="UP000201838"/>
    </source>
</evidence>
<feature type="transmembrane region" description="Helical" evidence="1">
    <location>
        <begin position="359"/>
        <end position="378"/>
    </location>
</feature>
<dbReference type="Proteomes" id="UP000201838">
    <property type="component" value="Unassembled WGS sequence"/>
</dbReference>
<evidence type="ECO:0000313" key="4">
    <source>
        <dbReference type="EMBL" id="SMX21958.1"/>
    </source>
</evidence>
<name>A0A238IUA4_9RHOB</name>
<dbReference type="EMBL" id="FXXQ01000001">
    <property type="protein sequence ID" value="SMX21958.1"/>
    <property type="molecule type" value="Genomic_DNA"/>
</dbReference>
<accession>A0A238IUA4</accession>
<dbReference type="RefSeq" id="WP_093971982.1">
    <property type="nucleotide sequence ID" value="NZ_FXXQ01000001.1"/>
</dbReference>
<keyword evidence="1" id="KW-1133">Transmembrane helix</keyword>
<reference evidence="4 5" key="1">
    <citation type="submission" date="2017-05" db="EMBL/GenBank/DDBJ databases">
        <authorList>
            <person name="Song R."/>
            <person name="Chenine A.L."/>
            <person name="Ruprecht R.M."/>
        </authorList>
    </citation>
    <scope>NUCLEOTIDE SEQUENCE [LARGE SCALE GENOMIC DNA]</scope>
    <source>
        <strain evidence="4 5">CECT 8489</strain>
    </source>
</reference>
<keyword evidence="5" id="KW-1185">Reference proteome</keyword>
<feature type="domain" description="DUF8173" evidence="3">
    <location>
        <begin position="222"/>
        <end position="371"/>
    </location>
</feature>
<keyword evidence="1" id="KW-0472">Membrane</keyword>
<evidence type="ECO:0000256" key="1">
    <source>
        <dbReference type="SAM" id="Phobius"/>
    </source>
</evidence>
<feature type="transmembrane region" description="Helical" evidence="1">
    <location>
        <begin position="224"/>
        <end position="245"/>
    </location>
</feature>
<sequence length="394" mass="40920">MRARLFSLAIAMGVTIAPAFAEEVTVRTGTDLFISGDTVLTEIENQGDVFVASETTTVDGAVLGDLHVAGFDVMVATDVSEDLYAAGASVEIRGDVGGDMTAAGFTLRTTPTAETAGNARLGGNTVTIEGPIAGALSAVGRTVVLNAPVEGDVRVTAKTLAFGDDAVVTGTLYYSSQSRISVPASVAAPERVVFSAIEFDGDWDDFGGVLPIGEMPVFPKAASVFGAFVVSLLFFMILGALALGFMPNKLERLRQGISTAPGWSMVSGALGLSLLIGIVPVSALTVVGIPFIPIAVLAIIVIWTLGYALGGYAVALFVWRSLGEEAEPGKIVRVLLLGGAVTVIALLNFIPFIGWVANFTLVLLGIGAITRMVFGFFIEDVDLPPAMDSKPSRN</sequence>
<keyword evidence="1" id="KW-0812">Transmembrane</keyword>
<feature type="transmembrane region" description="Helical" evidence="1">
    <location>
        <begin position="295"/>
        <end position="319"/>
    </location>
</feature>
<feature type="transmembrane region" description="Helical" evidence="1">
    <location>
        <begin position="331"/>
        <end position="353"/>
    </location>
</feature>
<dbReference type="InterPro" id="IPR058486">
    <property type="entry name" value="DUF8173"/>
</dbReference>
<feature type="chain" id="PRO_5012059582" description="DUF8173 domain-containing protein" evidence="2">
    <location>
        <begin position="22"/>
        <end position="394"/>
    </location>
</feature>
<dbReference type="Pfam" id="PF26514">
    <property type="entry name" value="DUF8173"/>
    <property type="match status" value="1"/>
</dbReference>
<keyword evidence="2" id="KW-0732">Signal</keyword>
<feature type="signal peptide" evidence="2">
    <location>
        <begin position="1"/>
        <end position="21"/>
    </location>
</feature>
<organism evidence="4 5">
    <name type="scientific">Boseongicola aestuarii</name>
    <dbReference type="NCBI Taxonomy" id="1470561"/>
    <lineage>
        <taxon>Bacteria</taxon>
        <taxon>Pseudomonadati</taxon>
        <taxon>Pseudomonadota</taxon>
        <taxon>Alphaproteobacteria</taxon>
        <taxon>Rhodobacterales</taxon>
        <taxon>Paracoccaceae</taxon>
        <taxon>Boseongicola</taxon>
    </lineage>
</organism>
<dbReference type="OrthoDB" id="7948603at2"/>